<dbReference type="InterPro" id="IPR008538">
    <property type="entry name" value="Uma2"/>
</dbReference>
<sequence>MSALPKTKMTAEEFVVWAEGQPGRHELVDGEVFAQAAERAAHAKAKLAAARALQDAARRADAPCHVLPDGMAVRVDATTVFEPDAQLYCGPELPPDTLFVEAPLIVVEVLSPSTGRNDALGKLVGYFRIASVAHYLIVDPDSPLVIHHRRGEGSDILTRVIHDGDITLDPPGLVFPLSALYGETH</sequence>
<dbReference type="PANTHER" id="PTHR36558">
    <property type="entry name" value="GLR1098 PROTEIN"/>
    <property type="match status" value="1"/>
</dbReference>
<dbReference type="Gene3D" id="3.90.1570.10">
    <property type="entry name" value="tt1808, chain A"/>
    <property type="match status" value="1"/>
</dbReference>
<dbReference type="CDD" id="cd06260">
    <property type="entry name" value="DUF820-like"/>
    <property type="match status" value="1"/>
</dbReference>
<dbReference type="OrthoDB" id="8452919at2"/>
<comment type="caution">
    <text evidence="2">The sequence shown here is derived from an EMBL/GenBank/DDBJ whole genome shotgun (WGS) entry which is preliminary data.</text>
</comment>
<accession>A0A2U1SN20</accession>
<dbReference type="PANTHER" id="PTHR36558:SF1">
    <property type="entry name" value="RESTRICTION ENDONUCLEASE DOMAIN-CONTAINING PROTEIN-RELATED"/>
    <property type="match status" value="1"/>
</dbReference>
<keyword evidence="3" id="KW-1185">Reference proteome</keyword>
<protein>
    <recommendedName>
        <fullName evidence="1">Putative restriction endonuclease domain-containing protein</fullName>
    </recommendedName>
</protein>
<dbReference type="EMBL" id="PUIV01000031">
    <property type="protein sequence ID" value="PWB92995.1"/>
    <property type="molecule type" value="Genomic_DNA"/>
</dbReference>
<evidence type="ECO:0000313" key="3">
    <source>
        <dbReference type="Proteomes" id="UP000245137"/>
    </source>
</evidence>
<evidence type="ECO:0000259" key="1">
    <source>
        <dbReference type="Pfam" id="PF05685"/>
    </source>
</evidence>
<dbReference type="InterPro" id="IPR011335">
    <property type="entry name" value="Restrct_endonuc-II-like"/>
</dbReference>
<organism evidence="2 3">
    <name type="scientific">Methylosinus sporium</name>
    <dbReference type="NCBI Taxonomy" id="428"/>
    <lineage>
        <taxon>Bacteria</taxon>
        <taxon>Pseudomonadati</taxon>
        <taxon>Pseudomonadota</taxon>
        <taxon>Alphaproteobacteria</taxon>
        <taxon>Hyphomicrobiales</taxon>
        <taxon>Methylocystaceae</taxon>
        <taxon>Methylosinus</taxon>
    </lineage>
</organism>
<proteinExistence type="predicted"/>
<dbReference type="Proteomes" id="UP000245137">
    <property type="component" value="Unassembled WGS sequence"/>
</dbReference>
<reference evidence="2 3" key="1">
    <citation type="journal article" date="2018" name="Appl. Microbiol. Biotechnol.">
        <title>Co-cultivation of the strictly anaerobic methanogen Methanosarcina barkeri with aerobic methanotrophs in an oxygen-limited membrane bioreactor.</title>
        <authorList>
            <person name="In 't Zandt M.H."/>
            <person name="van den Bosch T.J.M."/>
            <person name="Rijkers R."/>
            <person name="van Kessel M.A.H.J."/>
            <person name="Jetten M.S.M."/>
            <person name="Welte C.U."/>
        </authorList>
    </citation>
    <scope>NUCLEOTIDE SEQUENCE [LARGE SCALE GENOMIC DNA]</scope>
    <source>
        <strain evidence="2 3">DSM 17706</strain>
    </source>
</reference>
<name>A0A2U1SN20_METSR</name>
<dbReference type="Pfam" id="PF05685">
    <property type="entry name" value="Uma2"/>
    <property type="match status" value="1"/>
</dbReference>
<gene>
    <name evidence="2" type="ORF">C5689_15320</name>
</gene>
<dbReference type="InterPro" id="IPR012296">
    <property type="entry name" value="Nuclease_put_TT1808"/>
</dbReference>
<evidence type="ECO:0000313" key="2">
    <source>
        <dbReference type="EMBL" id="PWB92995.1"/>
    </source>
</evidence>
<dbReference type="AlphaFoldDB" id="A0A2U1SN20"/>
<dbReference type="SUPFAM" id="SSF52980">
    <property type="entry name" value="Restriction endonuclease-like"/>
    <property type="match status" value="1"/>
</dbReference>
<dbReference type="RefSeq" id="WP_108918162.1">
    <property type="nucleotide sequence ID" value="NZ_BGJY01000007.1"/>
</dbReference>
<feature type="domain" description="Putative restriction endonuclease" evidence="1">
    <location>
        <begin position="12"/>
        <end position="173"/>
    </location>
</feature>